<proteinExistence type="predicted"/>
<dbReference type="EMBL" id="UOFX01000020">
    <property type="protein sequence ID" value="VAX06957.1"/>
    <property type="molecule type" value="Genomic_DNA"/>
</dbReference>
<gene>
    <name evidence="1" type="ORF">MNBD_GAMMA26-1987</name>
</gene>
<dbReference type="AlphaFoldDB" id="A0A3B1BQM1"/>
<evidence type="ECO:0008006" key="2">
    <source>
        <dbReference type="Google" id="ProtNLM"/>
    </source>
</evidence>
<protein>
    <recommendedName>
        <fullName evidence="2">Lipoprotein</fullName>
    </recommendedName>
</protein>
<evidence type="ECO:0000313" key="1">
    <source>
        <dbReference type="EMBL" id="VAX06957.1"/>
    </source>
</evidence>
<dbReference type="PROSITE" id="PS51257">
    <property type="entry name" value="PROKAR_LIPOPROTEIN"/>
    <property type="match status" value="1"/>
</dbReference>
<organism evidence="1">
    <name type="scientific">hydrothermal vent metagenome</name>
    <dbReference type="NCBI Taxonomy" id="652676"/>
    <lineage>
        <taxon>unclassified sequences</taxon>
        <taxon>metagenomes</taxon>
        <taxon>ecological metagenomes</taxon>
    </lineage>
</organism>
<sequence>MQKTSSILILLVLPLLVVQGCNKASMESLYALGDKEDPDNPRFRVVGSSQPQKATRSCANMVAFTRYCLGGNIDELLPIIEPFRQKTKGSISILDFREKHGYSTVTIFQGKILSVRKRNRPANWRTFNRVMAQLESQHGRGDDYSSFPGSAKTKKRRQTAIYNKKAQAHFNWEGSGWRLDLVWNNIQTIDVTFQDKELNNAYLAGRKQKKP</sequence>
<name>A0A3B1BQM1_9ZZZZ</name>
<accession>A0A3B1BQM1</accession>
<reference evidence="1" key="1">
    <citation type="submission" date="2018-06" db="EMBL/GenBank/DDBJ databases">
        <authorList>
            <person name="Zhirakovskaya E."/>
        </authorList>
    </citation>
    <scope>NUCLEOTIDE SEQUENCE</scope>
</reference>